<evidence type="ECO:0000256" key="1">
    <source>
        <dbReference type="SAM" id="MobiDB-lite"/>
    </source>
</evidence>
<comment type="caution">
    <text evidence="3">The sequence shown here is derived from an EMBL/GenBank/DDBJ whole genome shotgun (WGS) entry which is preliminary data.</text>
</comment>
<proteinExistence type="predicted"/>
<protein>
    <submittedName>
        <fullName evidence="3">Uncharacterized protein</fullName>
    </submittedName>
</protein>
<feature type="compositionally biased region" description="Polar residues" evidence="1">
    <location>
        <begin position="319"/>
        <end position="329"/>
    </location>
</feature>
<evidence type="ECO:0000313" key="3">
    <source>
        <dbReference type="EMBL" id="KAK6539549.1"/>
    </source>
</evidence>
<accession>A0AAV9XEI9</accession>
<feature type="transmembrane region" description="Helical" evidence="2">
    <location>
        <begin position="188"/>
        <end position="210"/>
    </location>
</feature>
<dbReference type="EMBL" id="JAVHJO010000006">
    <property type="protein sequence ID" value="KAK6539549.1"/>
    <property type="molecule type" value="Genomic_DNA"/>
</dbReference>
<keyword evidence="2" id="KW-0472">Membrane</keyword>
<name>A0AAV9XEI9_9PEZI</name>
<feature type="region of interest" description="Disordered" evidence="1">
    <location>
        <begin position="12"/>
        <end position="68"/>
    </location>
</feature>
<evidence type="ECO:0000313" key="4">
    <source>
        <dbReference type="Proteomes" id="UP001365542"/>
    </source>
</evidence>
<keyword evidence="2" id="KW-0812">Transmembrane</keyword>
<dbReference type="AlphaFoldDB" id="A0AAV9XEI9"/>
<feature type="compositionally biased region" description="Basic and acidic residues" evidence="1">
    <location>
        <begin position="308"/>
        <end position="318"/>
    </location>
</feature>
<gene>
    <name evidence="3" type="ORF">TWF694_009762</name>
</gene>
<feature type="region of interest" description="Disordered" evidence="1">
    <location>
        <begin position="256"/>
        <end position="285"/>
    </location>
</feature>
<feature type="region of interest" description="Disordered" evidence="1">
    <location>
        <begin position="308"/>
        <end position="347"/>
    </location>
</feature>
<feature type="compositionally biased region" description="Low complexity" evidence="1">
    <location>
        <begin position="38"/>
        <end position="51"/>
    </location>
</feature>
<keyword evidence="4" id="KW-1185">Reference proteome</keyword>
<feature type="compositionally biased region" description="Pro residues" evidence="1">
    <location>
        <begin position="100"/>
        <end position="112"/>
    </location>
</feature>
<feature type="transmembrane region" description="Helical" evidence="2">
    <location>
        <begin position="155"/>
        <end position="176"/>
    </location>
</feature>
<reference evidence="3 4" key="1">
    <citation type="submission" date="2019-10" db="EMBL/GenBank/DDBJ databases">
        <authorList>
            <person name="Palmer J.M."/>
        </authorList>
    </citation>
    <scope>NUCLEOTIDE SEQUENCE [LARGE SCALE GENOMIC DNA]</scope>
    <source>
        <strain evidence="3 4">TWF694</strain>
    </source>
</reference>
<feature type="region of interest" description="Disordered" evidence="1">
    <location>
        <begin position="98"/>
        <end position="130"/>
    </location>
</feature>
<evidence type="ECO:0000256" key="2">
    <source>
        <dbReference type="SAM" id="Phobius"/>
    </source>
</evidence>
<keyword evidence="2" id="KW-1133">Transmembrane helix</keyword>
<organism evidence="3 4">
    <name type="scientific">Orbilia ellipsospora</name>
    <dbReference type="NCBI Taxonomy" id="2528407"/>
    <lineage>
        <taxon>Eukaryota</taxon>
        <taxon>Fungi</taxon>
        <taxon>Dikarya</taxon>
        <taxon>Ascomycota</taxon>
        <taxon>Pezizomycotina</taxon>
        <taxon>Orbiliomycetes</taxon>
        <taxon>Orbiliales</taxon>
        <taxon>Orbiliaceae</taxon>
        <taxon>Orbilia</taxon>
    </lineage>
</organism>
<sequence length="375" mass="40887">MPFALPSIPTFRISWGPEVPSPPAAPHLDPNGSHSRRPSAASSIASAFSSRTGTSSVPKSPTTPRPLPSIAEVAQPMAARSVAFQTSQATVVNLSRTEIQPPPPAVQSPHPSPMTRNSPQPVEDNQSDNSSITRAASLKNFAKSCLNKPELKTKVAILLVWSIVFIVVLAIYLGLFMNDKLTSPPLQIALILITLMAAFFFFHSLVRVCLAVARPFSYPDEEAPRTTETYTNPMFAGMTPGQWGYAQPVRPIQVRTMPGQSGAPVEREDDGAPKDLPPPPPAYGFYRQTVRVNPDQFYWMRRSEAENVYRRDSEDVRSNRSSILSSGTRPPSYVSRHGNNPLGSPLHVMSISEEPALPAIPPAEPSPLTARLPIR</sequence>
<feature type="compositionally biased region" description="Polar residues" evidence="1">
    <location>
        <begin position="114"/>
        <end position="130"/>
    </location>
</feature>
<dbReference type="Proteomes" id="UP001365542">
    <property type="component" value="Unassembled WGS sequence"/>
</dbReference>